<comment type="caution">
    <text evidence="2">The sequence shown here is derived from an EMBL/GenBank/DDBJ whole genome shotgun (WGS) entry which is preliminary data.</text>
</comment>
<dbReference type="EMBL" id="MUJK01000013">
    <property type="protein sequence ID" value="POF39314.1"/>
    <property type="molecule type" value="Genomic_DNA"/>
</dbReference>
<protein>
    <submittedName>
        <fullName evidence="2">Uncharacterized protein</fullName>
    </submittedName>
</protein>
<dbReference type="AlphaFoldDB" id="A0A2S3VH66"/>
<evidence type="ECO:0000313" key="3">
    <source>
        <dbReference type="Proteomes" id="UP000237440"/>
    </source>
</evidence>
<evidence type="ECO:0000313" key="2">
    <source>
        <dbReference type="EMBL" id="POF39314.1"/>
    </source>
</evidence>
<feature type="compositionally biased region" description="Low complexity" evidence="1">
    <location>
        <begin position="33"/>
        <end position="48"/>
    </location>
</feature>
<proteinExistence type="predicted"/>
<organism evidence="2 3">
    <name type="scientific">Pseudomonas laurylsulfativorans</name>
    <dbReference type="NCBI Taxonomy" id="1943631"/>
    <lineage>
        <taxon>Bacteria</taxon>
        <taxon>Pseudomonadati</taxon>
        <taxon>Pseudomonadota</taxon>
        <taxon>Gammaproteobacteria</taxon>
        <taxon>Pseudomonadales</taxon>
        <taxon>Pseudomonadaceae</taxon>
        <taxon>Pseudomonas</taxon>
    </lineage>
</organism>
<evidence type="ECO:0000256" key="1">
    <source>
        <dbReference type="SAM" id="MobiDB-lite"/>
    </source>
</evidence>
<gene>
    <name evidence="2" type="ORF">B0D71_26530</name>
</gene>
<dbReference type="Proteomes" id="UP000237440">
    <property type="component" value="Unassembled WGS sequence"/>
</dbReference>
<sequence length="64" mass="6905">MGVQNPDSGCHGADVDGWHRFKPGLQRWRARRAAAAVPTPAVKTPAPTEKQQEGEHASASDSQR</sequence>
<feature type="region of interest" description="Disordered" evidence="1">
    <location>
        <begin position="29"/>
        <end position="64"/>
    </location>
</feature>
<feature type="compositionally biased region" description="Basic and acidic residues" evidence="1">
    <location>
        <begin position="50"/>
        <end position="64"/>
    </location>
</feature>
<accession>A0A2S3VH66</accession>
<name>A0A2S3VH66_9PSED</name>
<keyword evidence="3" id="KW-1185">Reference proteome</keyword>
<reference evidence="3" key="1">
    <citation type="submission" date="2017-02" db="EMBL/GenBank/DDBJ databases">
        <authorList>
            <person name="Furmanczyk E.M."/>
        </authorList>
    </citation>
    <scope>NUCLEOTIDE SEQUENCE [LARGE SCALE GENOMIC DNA]</scope>
    <source>
        <strain evidence="3">AP3_22</strain>
    </source>
</reference>